<dbReference type="SMART" id="SM00418">
    <property type="entry name" value="HTH_ARSR"/>
    <property type="match status" value="1"/>
</dbReference>
<reference evidence="3" key="1">
    <citation type="submission" date="2020-10" db="EMBL/GenBank/DDBJ databases">
        <authorList>
            <person name="Gilroy R."/>
        </authorList>
    </citation>
    <scope>NUCLEOTIDE SEQUENCE</scope>
    <source>
        <strain evidence="3">ChiSxjej2B14-6234</strain>
    </source>
</reference>
<evidence type="ECO:0000313" key="3">
    <source>
        <dbReference type="EMBL" id="HIQ70979.1"/>
    </source>
</evidence>
<reference evidence="3" key="2">
    <citation type="journal article" date="2021" name="PeerJ">
        <title>Extensive microbial diversity within the chicken gut microbiome revealed by metagenomics and culture.</title>
        <authorList>
            <person name="Gilroy R."/>
            <person name="Ravi A."/>
            <person name="Getino M."/>
            <person name="Pursley I."/>
            <person name="Horton D.L."/>
            <person name="Alikhan N.F."/>
            <person name="Baker D."/>
            <person name="Gharbi K."/>
            <person name="Hall N."/>
            <person name="Watson M."/>
            <person name="Adriaenssens E.M."/>
            <person name="Foster-Nyarko E."/>
            <person name="Jarju S."/>
            <person name="Secka A."/>
            <person name="Antonio M."/>
            <person name="Oren A."/>
            <person name="Chaudhuri R.R."/>
            <person name="La Ragione R."/>
            <person name="Hildebrand F."/>
            <person name="Pallen M.J."/>
        </authorList>
    </citation>
    <scope>NUCLEOTIDE SEQUENCE</scope>
    <source>
        <strain evidence="3">ChiSxjej2B14-6234</strain>
    </source>
</reference>
<dbReference type="EMBL" id="DVFJ01000006">
    <property type="protein sequence ID" value="HIQ70979.1"/>
    <property type="molecule type" value="Genomic_DNA"/>
</dbReference>
<dbReference type="Proteomes" id="UP000886887">
    <property type="component" value="Unassembled WGS sequence"/>
</dbReference>
<organism evidence="3 4">
    <name type="scientific">Candidatus Onthenecus intestinigallinarum</name>
    <dbReference type="NCBI Taxonomy" id="2840875"/>
    <lineage>
        <taxon>Bacteria</taxon>
        <taxon>Bacillati</taxon>
        <taxon>Bacillota</taxon>
        <taxon>Clostridia</taxon>
        <taxon>Eubacteriales</taxon>
        <taxon>Candidatus Onthenecus</taxon>
    </lineage>
</organism>
<name>A0A9D0Z8A0_9FIRM</name>
<dbReference type="Pfam" id="PF12840">
    <property type="entry name" value="HTH_20"/>
    <property type="match status" value="1"/>
</dbReference>
<dbReference type="CDD" id="cd00090">
    <property type="entry name" value="HTH_ARSR"/>
    <property type="match status" value="1"/>
</dbReference>
<dbReference type="SUPFAM" id="SSF46785">
    <property type="entry name" value="Winged helix' DNA-binding domain"/>
    <property type="match status" value="1"/>
</dbReference>
<proteinExistence type="predicted"/>
<dbReference type="GO" id="GO:0003700">
    <property type="term" value="F:DNA-binding transcription factor activity"/>
    <property type="evidence" value="ECO:0007669"/>
    <property type="project" value="InterPro"/>
</dbReference>
<gene>
    <name evidence="3" type="ORF">IAB73_02060</name>
</gene>
<comment type="caution">
    <text evidence="3">The sequence shown here is derived from an EMBL/GenBank/DDBJ whole genome shotgun (WGS) entry which is preliminary data.</text>
</comment>
<dbReference type="InterPro" id="IPR011991">
    <property type="entry name" value="ArsR-like_HTH"/>
</dbReference>
<feature type="domain" description="HTH arsR-type" evidence="2">
    <location>
        <begin position="113"/>
        <end position="189"/>
    </location>
</feature>
<protein>
    <submittedName>
        <fullName evidence="3">Winged helix-turn-helix transcriptional regulator</fullName>
    </submittedName>
</protein>
<evidence type="ECO:0000259" key="2">
    <source>
        <dbReference type="SMART" id="SM00418"/>
    </source>
</evidence>
<accession>A0A9D0Z8A0</accession>
<dbReference type="AlphaFoldDB" id="A0A9D0Z8A0"/>
<dbReference type="InterPro" id="IPR001845">
    <property type="entry name" value="HTH_ArsR_DNA-bd_dom"/>
</dbReference>
<dbReference type="InterPro" id="IPR036388">
    <property type="entry name" value="WH-like_DNA-bd_sf"/>
</dbReference>
<dbReference type="InterPro" id="IPR036390">
    <property type="entry name" value="WH_DNA-bd_sf"/>
</dbReference>
<sequence>MERNLEAEIDALRAQVAELAAYVGLAKGAKEETDAEEEHPHVGHVEKMPGMHPDPAIMSVLSRLEDACGTSHDTGRLAYMGVFSSGGRQSTWIQYDVSADKLLGLIRNGSAERVLACIGSNDRLNILLAVLKAPRTVAQLVEECGYSSTGQVYHHLRSLIAADLLEEESRGYYVVRPDRVQGILMLLAGIKDMLDPEQ</sequence>
<dbReference type="Gene3D" id="1.10.10.10">
    <property type="entry name" value="Winged helix-like DNA-binding domain superfamily/Winged helix DNA-binding domain"/>
    <property type="match status" value="1"/>
</dbReference>
<feature type="region of interest" description="Disordered" evidence="1">
    <location>
        <begin position="30"/>
        <end position="50"/>
    </location>
</feature>
<evidence type="ECO:0000256" key="1">
    <source>
        <dbReference type="SAM" id="MobiDB-lite"/>
    </source>
</evidence>
<evidence type="ECO:0000313" key="4">
    <source>
        <dbReference type="Proteomes" id="UP000886887"/>
    </source>
</evidence>
<feature type="compositionally biased region" description="Basic and acidic residues" evidence="1">
    <location>
        <begin position="30"/>
        <end position="49"/>
    </location>
</feature>